<dbReference type="InterPro" id="IPR046342">
    <property type="entry name" value="CBS_dom_sf"/>
</dbReference>
<dbReference type="EMBL" id="CP019728">
    <property type="protein sequence ID" value="AQS53326.1"/>
    <property type="molecule type" value="Genomic_DNA"/>
</dbReference>
<dbReference type="KEGG" id="jda:BW727_100934"/>
<feature type="domain" description="CBS" evidence="3">
    <location>
        <begin position="20"/>
        <end position="81"/>
    </location>
</feature>
<name>A0A1S6IP69_9LACT</name>
<sequence length="161" mass="18318">MISEEVKKMLLQDEDGNIFVSSEDVANLNVNNNLNHALLVLSKVGYTSIPVLDNDSRIRGLISMPMIINAIMGLDAIKFDELETMRVEDVMDKNVPIIDATCDLEDILHHVIDHSYLCLVDNEGYFKGIVTRKEILSRVNHLVHELHNHYRLVENLPSKIN</sequence>
<evidence type="ECO:0000313" key="5">
    <source>
        <dbReference type="Proteomes" id="UP000188993"/>
    </source>
</evidence>
<accession>A0A1S6IP69</accession>
<dbReference type="Gene3D" id="3.10.580.10">
    <property type="entry name" value="CBS-domain"/>
    <property type="match status" value="1"/>
</dbReference>
<dbReference type="NCBIfam" id="NF041630">
    <property type="entry name" value="CBS_CbpB"/>
    <property type="match status" value="1"/>
</dbReference>
<dbReference type="PROSITE" id="PS51371">
    <property type="entry name" value="CBS"/>
    <property type="match status" value="1"/>
</dbReference>
<dbReference type="InterPro" id="IPR000644">
    <property type="entry name" value="CBS_dom"/>
</dbReference>
<dbReference type="SUPFAM" id="SSF54631">
    <property type="entry name" value="CBS-domain pair"/>
    <property type="match status" value="1"/>
</dbReference>
<protein>
    <submittedName>
        <fullName evidence="4">CBS domain-containing protein YkuL</fullName>
    </submittedName>
</protein>
<keyword evidence="1 2" id="KW-0129">CBS domain</keyword>
<reference evidence="4 5" key="1">
    <citation type="journal article" date="2014" name="Int. J. Syst. Evol. Microbiol.">
        <title>Jeotgalibaca dankookensis gen. nov., sp. nov., a member of the family Carnobacteriaceae, isolated from seujeot (Korean traditional food).</title>
        <authorList>
            <person name="Lee D.G."/>
            <person name="Trujillo M.E."/>
            <person name="Kang H."/>
            <person name="Ahn T.Y."/>
        </authorList>
    </citation>
    <scope>NUCLEOTIDE SEQUENCE [LARGE SCALE GENOMIC DNA]</scope>
    <source>
        <strain evidence="4 5">EX-07</strain>
    </source>
</reference>
<dbReference type="RefSeq" id="WP_062471842.1">
    <property type="nucleotide sequence ID" value="NZ_BBYN01000033.1"/>
</dbReference>
<evidence type="ECO:0000259" key="3">
    <source>
        <dbReference type="PROSITE" id="PS51371"/>
    </source>
</evidence>
<gene>
    <name evidence="4" type="primary">ykuL</name>
    <name evidence="4" type="ORF">BW727_100934</name>
</gene>
<dbReference type="OrthoDB" id="2375431at2"/>
<dbReference type="STRING" id="708126.BW727_100934"/>
<dbReference type="InterPro" id="IPR051257">
    <property type="entry name" value="Diverse_CBS-Domain"/>
</dbReference>
<proteinExistence type="predicted"/>
<organism evidence="4 5">
    <name type="scientific">Jeotgalibaca dankookensis</name>
    <dbReference type="NCBI Taxonomy" id="708126"/>
    <lineage>
        <taxon>Bacteria</taxon>
        <taxon>Bacillati</taxon>
        <taxon>Bacillota</taxon>
        <taxon>Bacilli</taxon>
        <taxon>Lactobacillales</taxon>
        <taxon>Carnobacteriaceae</taxon>
        <taxon>Jeotgalibaca</taxon>
    </lineage>
</organism>
<dbReference type="Pfam" id="PF00571">
    <property type="entry name" value="CBS"/>
    <property type="match status" value="2"/>
</dbReference>
<dbReference type="AlphaFoldDB" id="A0A1S6IP69"/>
<dbReference type="Proteomes" id="UP000188993">
    <property type="component" value="Chromosome"/>
</dbReference>
<evidence type="ECO:0000256" key="1">
    <source>
        <dbReference type="ARBA" id="ARBA00023122"/>
    </source>
</evidence>
<dbReference type="PANTHER" id="PTHR43080">
    <property type="entry name" value="CBS DOMAIN-CONTAINING PROTEIN CBSX3, MITOCHONDRIAL"/>
    <property type="match status" value="1"/>
</dbReference>
<dbReference type="InterPro" id="IPR048125">
    <property type="entry name" value="CBS_CbpB"/>
</dbReference>
<evidence type="ECO:0000313" key="4">
    <source>
        <dbReference type="EMBL" id="AQS53326.1"/>
    </source>
</evidence>
<keyword evidence="5" id="KW-1185">Reference proteome</keyword>
<evidence type="ECO:0000256" key="2">
    <source>
        <dbReference type="PROSITE-ProRule" id="PRU00703"/>
    </source>
</evidence>
<dbReference type="PANTHER" id="PTHR43080:SF30">
    <property type="entry name" value="CYCLIC DI-AMP RECEPTOR B"/>
    <property type="match status" value="1"/>
</dbReference>